<protein>
    <submittedName>
        <fullName evidence="2">Uncharacterized protein</fullName>
    </submittedName>
</protein>
<accession>A0A0A1U3P2</accession>
<dbReference type="AlphaFoldDB" id="A0A0A1U3P2"/>
<keyword evidence="3" id="KW-1185">Reference proteome</keyword>
<organism evidence="2 3">
    <name type="scientific">Entamoeba invadens IP1</name>
    <dbReference type="NCBI Taxonomy" id="370355"/>
    <lineage>
        <taxon>Eukaryota</taxon>
        <taxon>Amoebozoa</taxon>
        <taxon>Evosea</taxon>
        <taxon>Archamoebae</taxon>
        <taxon>Mastigamoebida</taxon>
        <taxon>Entamoebidae</taxon>
        <taxon>Entamoeba</taxon>
    </lineage>
</organism>
<evidence type="ECO:0000313" key="3">
    <source>
        <dbReference type="Proteomes" id="UP000014680"/>
    </source>
</evidence>
<dbReference type="Proteomes" id="UP000014680">
    <property type="component" value="Unassembled WGS sequence"/>
</dbReference>
<name>A0A0A1U3P2_ENTIV</name>
<dbReference type="KEGG" id="eiv:EIN_474460"/>
<dbReference type="EMBL" id="KB206689">
    <property type="protein sequence ID" value="ELP88844.1"/>
    <property type="molecule type" value="Genomic_DNA"/>
</dbReference>
<keyword evidence="1" id="KW-0732">Signal</keyword>
<gene>
    <name evidence="2" type="ORF">EIN_474460</name>
</gene>
<reference evidence="2 3" key="1">
    <citation type="submission" date="2012-10" db="EMBL/GenBank/DDBJ databases">
        <authorList>
            <person name="Zafar N."/>
            <person name="Inman J."/>
            <person name="Hall N."/>
            <person name="Lorenzi H."/>
            <person name="Caler E."/>
        </authorList>
    </citation>
    <scope>NUCLEOTIDE SEQUENCE [LARGE SCALE GENOMIC DNA]</scope>
    <source>
        <strain evidence="2 3">IP1</strain>
    </source>
</reference>
<evidence type="ECO:0000313" key="2">
    <source>
        <dbReference type="EMBL" id="ELP88844.1"/>
    </source>
</evidence>
<evidence type="ECO:0000256" key="1">
    <source>
        <dbReference type="SAM" id="SignalP"/>
    </source>
</evidence>
<dbReference type="VEuPathDB" id="AmoebaDB:EIN_474460"/>
<dbReference type="GeneID" id="14887896"/>
<dbReference type="RefSeq" id="XP_004255615.1">
    <property type="nucleotide sequence ID" value="XM_004255567.1"/>
</dbReference>
<sequence length="532" mass="59985">MKHNQFLMTDLFLFVLMKIVLTPKSKNITMFCVLLPLLFMCVVNAQTNTLNYDNTLVEPLCMPDFMALNLGSSLLKYTIVSDCYAEIPNRKYSIKGNNILSYCFIDDYFLRVNKNNTKVSRCGQWLEVVGPSQVSIVCMVSGSITPDVTEGSLPVGVPFVALPKGLYTKVSGGFSLDDDAFVQATVAETDFDLKVNPTLWVLNKSESEIRIQVTDCNRPYQFIEVEKINYKLSNDDTFTLPLIKRKTNINLVSFKDEKLTFEDIELDKITSTVANGKYDTVHLGKCTFVADNIIYSKTVANKIQLSVWLFYKLSDSIKVETMNKTNMKFVSDAGSRNTSIVMLNTSPIIIQQQFKELILSLKANFDVHFKEVSLYLVRSGDDNTLYGSSTTINKELKFKTTQNGTDVTLRALFDTKSWEFGNTITLTYVSEPGGTIELIEAMFDKSDTIKKVVECNSTIFDCLNTECTVTNMSIDEGRFIWQKGCEPVCGNCRDGYVCTTMGRCIHQENNNLREGTTSVLFFLVILCILFVI</sequence>
<feature type="signal peptide" evidence="1">
    <location>
        <begin position="1"/>
        <end position="45"/>
    </location>
</feature>
<proteinExistence type="predicted"/>
<feature type="chain" id="PRO_5001980517" evidence="1">
    <location>
        <begin position="46"/>
        <end position="532"/>
    </location>
</feature>